<gene>
    <name evidence="5" type="primary">LOC120272994</name>
</gene>
<dbReference type="InterPro" id="IPR005202">
    <property type="entry name" value="TF_GRAS"/>
</dbReference>
<feature type="region of interest" description="Leucine repeat I (LRI)" evidence="3">
    <location>
        <begin position="47"/>
        <end position="107"/>
    </location>
</feature>
<feature type="short sequence motif" description="LXXLL motif" evidence="3">
    <location>
        <begin position="250"/>
        <end position="254"/>
    </location>
</feature>
<dbReference type="PANTHER" id="PTHR31636">
    <property type="entry name" value="OSJNBA0084A10.13 PROTEIN-RELATED"/>
    <property type="match status" value="1"/>
</dbReference>
<comment type="similarity">
    <text evidence="3">Belongs to the GRAS family.</text>
</comment>
<feature type="region of interest" description="VHIID" evidence="3">
    <location>
        <begin position="126"/>
        <end position="191"/>
    </location>
</feature>
<name>A0AB40C7I0_DIOCR</name>
<evidence type="ECO:0000256" key="1">
    <source>
        <dbReference type="ARBA" id="ARBA00023015"/>
    </source>
</evidence>
<evidence type="ECO:0000313" key="5">
    <source>
        <dbReference type="RefSeq" id="XP_039135572.1"/>
    </source>
</evidence>
<feature type="short sequence motif" description="VHIID" evidence="3">
    <location>
        <begin position="157"/>
        <end position="161"/>
    </location>
</feature>
<feature type="region of interest" description="SAW" evidence="3">
    <location>
        <begin position="405"/>
        <end position="480"/>
    </location>
</feature>
<reference evidence="5" key="1">
    <citation type="submission" date="2025-08" db="UniProtKB">
        <authorList>
            <consortium name="RefSeq"/>
        </authorList>
    </citation>
    <scope>IDENTIFICATION</scope>
</reference>
<sequence>MVQDEAAASASSSVISSPLQFFSSMSISPGSPYTPWVQELKSDERGLYLIHLLLNCANHVAAGSLDQANSCLEQISMLASPTGDTMQRIASHFTEALARRVLRSWPGLYRSLNLTTTGIADSLAARRHFFDLCPFIKVACLICNQAIMEAMEGEKVVHIIDLHTIDPIQWVALLQALRQRPEGPPHLRITGISDHKELLDVTGARLCEEAEKLDIPFQFHPVLAKVENLDVESLRVKTGEAVAVCSLFQLHCLLASDDDIGNGFRKFHSSPSPAATHSNNKNTVQLHKIMQLTQGTLGELLEKDIMANAKNAYSPDSASSPFALAPSPKMERFLASVWSLTPKVMLVTEQESNHNGATVNERFVEALNFYAALFDCLESTVPRISPERMKVEKMMFGEEIKNIIACEGGERKERHEKLDKWVQRLDIAGFCRVPLSYLPLLQADRFLQSYGCDGYKLKEENGYIQICWQDRALFSVSAWRCRRFE</sequence>
<evidence type="ECO:0000313" key="4">
    <source>
        <dbReference type="Proteomes" id="UP001515500"/>
    </source>
</evidence>
<dbReference type="PROSITE" id="PS50985">
    <property type="entry name" value="GRAS"/>
    <property type="match status" value="1"/>
</dbReference>
<dbReference type="Proteomes" id="UP001515500">
    <property type="component" value="Chromosome 12"/>
</dbReference>
<keyword evidence="2" id="KW-0804">Transcription</keyword>
<evidence type="ECO:0000256" key="3">
    <source>
        <dbReference type="PROSITE-ProRule" id="PRU01191"/>
    </source>
</evidence>
<dbReference type="GeneID" id="120272994"/>
<comment type="caution">
    <text evidence="3">Lacks conserved residue(s) required for the propagation of feature annotation.</text>
</comment>
<keyword evidence="1" id="KW-0805">Transcription regulation</keyword>
<accession>A0AB40C7I0</accession>
<feature type="region of interest" description="Leucine repeat II (LRII)" evidence="3">
    <location>
        <begin position="201"/>
        <end position="233"/>
    </location>
</feature>
<proteinExistence type="inferred from homology"/>
<dbReference type="Pfam" id="PF03514">
    <property type="entry name" value="GRAS"/>
    <property type="match status" value="1"/>
</dbReference>
<protein>
    <submittedName>
        <fullName evidence="5">Scarecrow-like protein 3</fullName>
    </submittedName>
</protein>
<dbReference type="RefSeq" id="XP_039135572.1">
    <property type="nucleotide sequence ID" value="XM_039279638.1"/>
</dbReference>
<evidence type="ECO:0000256" key="2">
    <source>
        <dbReference type="ARBA" id="ARBA00023163"/>
    </source>
</evidence>
<keyword evidence="4" id="KW-1185">Reference proteome</keyword>
<organism evidence="4 5">
    <name type="scientific">Dioscorea cayennensis subsp. rotundata</name>
    <name type="common">White Guinea yam</name>
    <name type="synonym">Dioscorea rotundata</name>
    <dbReference type="NCBI Taxonomy" id="55577"/>
    <lineage>
        <taxon>Eukaryota</taxon>
        <taxon>Viridiplantae</taxon>
        <taxon>Streptophyta</taxon>
        <taxon>Embryophyta</taxon>
        <taxon>Tracheophyta</taxon>
        <taxon>Spermatophyta</taxon>
        <taxon>Magnoliopsida</taxon>
        <taxon>Liliopsida</taxon>
        <taxon>Dioscoreales</taxon>
        <taxon>Dioscoreaceae</taxon>
        <taxon>Dioscorea</taxon>
    </lineage>
</organism>
<dbReference type="AlphaFoldDB" id="A0AB40C7I0"/>